<evidence type="ECO:0000256" key="1">
    <source>
        <dbReference type="SAM" id="MobiDB-lite"/>
    </source>
</evidence>
<evidence type="ECO:0000313" key="2">
    <source>
        <dbReference type="EMBL" id="JAH87060.1"/>
    </source>
</evidence>
<protein>
    <submittedName>
        <fullName evidence="2">Uncharacterized protein</fullName>
    </submittedName>
</protein>
<name>A0A0E9WBV1_ANGAN</name>
<reference evidence="2" key="1">
    <citation type="submission" date="2014-11" db="EMBL/GenBank/DDBJ databases">
        <authorList>
            <person name="Amaro Gonzalez C."/>
        </authorList>
    </citation>
    <scope>NUCLEOTIDE SEQUENCE</scope>
</reference>
<accession>A0A0E9WBV1</accession>
<dbReference type="AlphaFoldDB" id="A0A0E9WBV1"/>
<dbReference type="EMBL" id="GBXM01021517">
    <property type="protein sequence ID" value="JAH87060.1"/>
    <property type="molecule type" value="Transcribed_RNA"/>
</dbReference>
<sequence length="51" mass="5698">MIAKFEEDPPLSSKTSRDSKDPTDLLAFVSKLTIGESESRNYLIWLALGAR</sequence>
<feature type="region of interest" description="Disordered" evidence="1">
    <location>
        <begin position="1"/>
        <end position="21"/>
    </location>
</feature>
<proteinExistence type="predicted"/>
<organism evidence="2">
    <name type="scientific">Anguilla anguilla</name>
    <name type="common">European freshwater eel</name>
    <name type="synonym">Muraena anguilla</name>
    <dbReference type="NCBI Taxonomy" id="7936"/>
    <lineage>
        <taxon>Eukaryota</taxon>
        <taxon>Metazoa</taxon>
        <taxon>Chordata</taxon>
        <taxon>Craniata</taxon>
        <taxon>Vertebrata</taxon>
        <taxon>Euteleostomi</taxon>
        <taxon>Actinopterygii</taxon>
        <taxon>Neopterygii</taxon>
        <taxon>Teleostei</taxon>
        <taxon>Anguilliformes</taxon>
        <taxon>Anguillidae</taxon>
        <taxon>Anguilla</taxon>
    </lineage>
</organism>
<reference evidence="2" key="2">
    <citation type="journal article" date="2015" name="Fish Shellfish Immunol.">
        <title>Early steps in the European eel (Anguilla anguilla)-Vibrio vulnificus interaction in the gills: Role of the RtxA13 toxin.</title>
        <authorList>
            <person name="Callol A."/>
            <person name="Pajuelo D."/>
            <person name="Ebbesson L."/>
            <person name="Teles M."/>
            <person name="MacKenzie S."/>
            <person name="Amaro C."/>
        </authorList>
    </citation>
    <scope>NUCLEOTIDE SEQUENCE</scope>
</reference>